<name>A0ABM8YN36_9BACI</name>
<evidence type="ECO:0000256" key="2">
    <source>
        <dbReference type="RuleBase" id="RU003616"/>
    </source>
</evidence>
<evidence type="ECO:0000313" key="4">
    <source>
        <dbReference type="EMBL" id="CAG9621372.1"/>
    </source>
</evidence>
<gene>
    <name evidence="4" type="ORF">BACCIP111883_02144</name>
</gene>
<feature type="domain" description="SHSP" evidence="3">
    <location>
        <begin position="33"/>
        <end position="145"/>
    </location>
</feature>
<organism evidence="4 5">
    <name type="scientific">Sutcliffiella rhizosphaerae</name>
    <dbReference type="NCBI Taxonomy" id="2880967"/>
    <lineage>
        <taxon>Bacteria</taxon>
        <taxon>Bacillati</taxon>
        <taxon>Bacillota</taxon>
        <taxon>Bacilli</taxon>
        <taxon>Bacillales</taxon>
        <taxon>Bacillaceae</taxon>
        <taxon>Sutcliffiella</taxon>
    </lineage>
</organism>
<reference evidence="4 5" key="1">
    <citation type="submission" date="2021-10" db="EMBL/GenBank/DDBJ databases">
        <authorList>
            <person name="Criscuolo A."/>
        </authorList>
    </citation>
    <scope>NUCLEOTIDE SEQUENCE [LARGE SCALE GENOMIC DNA]</scope>
    <source>
        <strain evidence="5">CIP 111883</strain>
    </source>
</reference>
<protein>
    <recommendedName>
        <fullName evidence="3">SHSP domain-containing protein</fullName>
    </recommendedName>
</protein>
<dbReference type="InterPro" id="IPR008978">
    <property type="entry name" value="HSP20-like_chaperone"/>
</dbReference>
<dbReference type="SUPFAM" id="SSF49764">
    <property type="entry name" value="HSP20-like chaperones"/>
    <property type="match status" value="1"/>
</dbReference>
<evidence type="ECO:0000259" key="3">
    <source>
        <dbReference type="PROSITE" id="PS01031"/>
    </source>
</evidence>
<proteinExistence type="inferred from homology"/>
<evidence type="ECO:0000256" key="1">
    <source>
        <dbReference type="PROSITE-ProRule" id="PRU00285"/>
    </source>
</evidence>
<dbReference type="InterPro" id="IPR002068">
    <property type="entry name" value="A-crystallin/Hsp20_dom"/>
</dbReference>
<dbReference type="Proteomes" id="UP000789833">
    <property type="component" value="Unassembled WGS sequence"/>
</dbReference>
<keyword evidence="5" id="KW-1185">Reference proteome</keyword>
<dbReference type="Pfam" id="PF00011">
    <property type="entry name" value="HSP20"/>
    <property type="match status" value="1"/>
</dbReference>
<sequence>MPVMPFNQFKHMGDWRKQWDQFFGDEFWNGFEPYFENMQTQTNLYKSENELLCVMSLPGLINPENVQLYVRPQKLEVKGQIHLNIQGYELIEEGIAQGEFQRTFELPFPVRDDKMDATYENGLLYIHLHRHIISDKKRQIFVQGGNNGNKSTDE</sequence>
<accession>A0ABM8YN36</accession>
<comment type="similarity">
    <text evidence="1 2">Belongs to the small heat shock protein (HSP20) family.</text>
</comment>
<dbReference type="Gene3D" id="2.60.40.790">
    <property type="match status" value="1"/>
</dbReference>
<dbReference type="CDD" id="cd06464">
    <property type="entry name" value="ACD_sHsps-like"/>
    <property type="match status" value="1"/>
</dbReference>
<evidence type="ECO:0000313" key="5">
    <source>
        <dbReference type="Proteomes" id="UP000789833"/>
    </source>
</evidence>
<comment type="caution">
    <text evidence="4">The sequence shown here is derived from an EMBL/GenBank/DDBJ whole genome shotgun (WGS) entry which is preliminary data.</text>
</comment>
<dbReference type="PROSITE" id="PS01031">
    <property type="entry name" value="SHSP"/>
    <property type="match status" value="1"/>
</dbReference>
<dbReference type="EMBL" id="CAKJTJ010000009">
    <property type="protein sequence ID" value="CAG9621372.1"/>
    <property type="molecule type" value="Genomic_DNA"/>
</dbReference>